<comment type="similarity">
    <text evidence="1">Belongs to the peptidase M1 family.</text>
</comment>
<dbReference type="InterPro" id="IPR050344">
    <property type="entry name" value="Peptidase_M1_aminopeptidases"/>
</dbReference>
<accession>A0AAN8IFF2</accession>
<name>A0AAN8IFF2_TRICO</name>
<dbReference type="PANTHER" id="PTHR11533:SF301">
    <property type="entry name" value="AMINOPEPTIDASE"/>
    <property type="match status" value="1"/>
</dbReference>
<dbReference type="Gene3D" id="2.60.40.1910">
    <property type="match status" value="1"/>
</dbReference>
<keyword evidence="11" id="KW-1133">Transmembrane helix</keyword>
<dbReference type="GO" id="GO:0016020">
    <property type="term" value="C:membrane"/>
    <property type="evidence" value="ECO:0007669"/>
    <property type="project" value="TreeGrafter"/>
</dbReference>
<organism evidence="15 16">
    <name type="scientific">Trichostrongylus colubriformis</name>
    <name type="common">Black scour worm</name>
    <dbReference type="NCBI Taxonomy" id="6319"/>
    <lineage>
        <taxon>Eukaryota</taxon>
        <taxon>Metazoa</taxon>
        <taxon>Ecdysozoa</taxon>
        <taxon>Nematoda</taxon>
        <taxon>Chromadorea</taxon>
        <taxon>Rhabditida</taxon>
        <taxon>Rhabditina</taxon>
        <taxon>Rhabditomorpha</taxon>
        <taxon>Strongyloidea</taxon>
        <taxon>Trichostrongylidae</taxon>
        <taxon>Trichostrongylus</taxon>
    </lineage>
</organism>
<feature type="domain" description="Aminopeptidase N-like N-terminal" evidence="14">
    <location>
        <begin position="986"/>
        <end position="1183"/>
    </location>
</feature>
<dbReference type="InterPro" id="IPR001930">
    <property type="entry name" value="Peptidase_M1"/>
</dbReference>
<dbReference type="InterPro" id="IPR027268">
    <property type="entry name" value="Peptidase_M4/M1_CTD_sf"/>
</dbReference>
<evidence type="ECO:0000313" key="16">
    <source>
        <dbReference type="Proteomes" id="UP001331761"/>
    </source>
</evidence>
<dbReference type="GO" id="GO:0008270">
    <property type="term" value="F:zinc ion binding"/>
    <property type="evidence" value="ECO:0007669"/>
    <property type="project" value="InterPro"/>
</dbReference>
<dbReference type="GO" id="GO:0006508">
    <property type="term" value="P:proteolysis"/>
    <property type="evidence" value="ECO:0007669"/>
    <property type="project" value="UniProtKB-KW"/>
</dbReference>
<dbReference type="Gene3D" id="1.10.390.10">
    <property type="entry name" value="Neutral Protease Domain 2"/>
    <property type="match status" value="2"/>
</dbReference>
<dbReference type="GO" id="GO:0005615">
    <property type="term" value="C:extracellular space"/>
    <property type="evidence" value="ECO:0007669"/>
    <property type="project" value="TreeGrafter"/>
</dbReference>
<evidence type="ECO:0000259" key="13">
    <source>
        <dbReference type="Pfam" id="PF11838"/>
    </source>
</evidence>
<feature type="binding site" evidence="9">
    <location>
        <position position="400"/>
    </location>
    <ligand>
        <name>Zn(2+)</name>
        <dbReference type="ChEBI" id="CHEBI:29105"/>
        <note>catalytic</note>
    </ligand>
</feature>
<dbReference type="SUPFAM" id="SSF63737">
    <property type="entry name" value="Leukotriene A4 hydrolase N-terminal domain"/>
    <property type="match status" value="2"/>
</dbReference>
<dbReference type="InterPro" id="IPR034016">
    <property type="entry name" value="M1_APN-typ"/>
</dbReference>
<feature type="domain" description="Peptidase M1 membrane alanine aminopeptidase" evidence="12">
    <location>
        <begin position="319"/>
        <end position="528"/>
    </location>
</feature>
<evidence type="ECO:0000259" key="12">
    <source>
        <dbReference type="Pfam" id="PF01433"/>
    </source>
</evidence>
<evidence type="ECO:0000256" key="4">
    <source>
        <dbReference type="ARBA" id="ARBA00022723"/>
    </source>
</evidence>
<feature type="transmembrane region" description="Helical" evidence="11">
    <location>
        <begin position="32"/>
        <end position="55"/>
    </location>
</feature>
<keyword evidence="16" id="KW-1185">Reference proteome</keyword>
<comment type="caution">
    <text evidence="15">The sequence shown here is derived from an EMBL/GenBank/DDBJ whole genome shotgun (WGS) entry which is preliminary data.</text>
</comment>
<evidence type="ECO:0000256" key="2">
    <source>
        <dbReference type="ARBA" id="ARBA00022438"/>
    </source>
</evidence>
<dbReference type="InterPro" id="IPR045357">
    <property type="entry name" value="Aminopeptidase_N-like_N"/>
</dbReference>
<dbReference type="GO" id="GO:0043171">
    <property type="term" value="P:peptide catabolic process"/>
    <property type="evidence" value="ECO:0007669"/>
    <property type="project" value="TreeGrafter"/>
</dbReference>
<keyword evidence="2" id="KW-0031">Aminopeptidase</keyword>
<dbReference type="CDD" id="cd09601">
    <property type="entry name" value="M1_APN-Q_like"/>
    <property type="match status" value="2"/>
</dbReference>
<evidence type="ECO:0000256" key="7">
    <source>
        <dbReference type="ARBA" id="ARBA00023049"/>
    </source>
</evidence>
<evidence type="ECO:0000256" key="6">
    <source>
        <dbReference type="ARBA" id="ARBA00022833"/>
    </source>
</evidence>
<dbReference type="PRINTS" id="PR00756">
    <property type="entry name" value="ALADIPTASE"/>
</dbReference>
<evidence type="ECO:0000256" key="3">
    <source>
        <dbReference type="ARBA" id="ARBA00022670"/>
    </source>
</evidence>
<evidence type="ECO:0000256" key="11">
    <source>
        <dbReference type="SAM" id="Phobius"/>
    </source>
</evidence>
<protein>
    <recommendedName>
        <fullName evidence="17">Aminopeptidase</fullName>
    </recommendedName>
</protein>
<keyword evidence="5" id="KW-0378">Hydrolase</keyword>
<evidence type="ECO:0008006" key="17">
    <source>
        <dbReference type="Google" id="ProtNLM"/>
    </source>
</evidence>
<evidence type="ECO:0000256" key="8">
    <source>
        <dbReference type="PIRSR" id="PIRSR634016-1"/>
    </source>
</evidence>
<evidence type="ECO:0000256" key="9">
    <source>
        <dbReference type="PIRSR" id="PIRSR634016-3"/>
    </source>
</evidence>
<dbReference type="InterPro" id="IPR024571">
    <property type="entry name" value="ERAP1-like_C_dom"/>
</dbReference>
<dbReference type="PANTHER" id="PTHR11533">
    <property type="entry name" value="PROTEASE M1 ZINC METALLOPROTEASE"/>
    <property type="match status" value="1"/>
</dbReference>
<keyword evidence="3" id="KW-0645">Protease</keyword>
<evidence type="ECO:0000259" key="14">
    <source>
        <dbReference type="Pfam" id="PF17900"/>
    </source>
</evidence>
<feature type="active site" description="Proton acceptor" evidence="8">
    <location>
        <position position="378"/>
    </location>
</feature>
<reference evidence="15 16" key="1">
    <citation type="submission" date="2019-10" db="EMBL/GenBank/DDBJ databases">
        <title>Assembly and Annotation for the nematode Trichostrongylus colubriformis.</title>
        <authorList>
            <person name="Martin J."/>
        </authorList>
    </citation>
    <scope>NUCLEOTIDE SEQUENCE [LARGE SCALE GENOMIC DNA]</scope>
    <source>
        <strain evidence="15">G859</strain>
        <tissue evidence="15">Whole worm</tissue>
    </source>
</reference>
<feature type="site" description="Transition state stabilizer" evidence="10">
    <location>
        <position position="460"/>
    </location>
</feature>
<keyword evidence="11" id="KW-0472">Membrane</keyword>
<dbReference type="GO" id="GO:0042277">
    <property type="term" value="F:peptide binding"/>
    <property type="evidence" value="ECO:0007669"/>
    <property type="project" value="TreeGrafter"/>
</dbReference>
<dbReference type="FunFam" id="2.60.40.1730:FF:000013">
    <property type="entry name" value="Aminopeptidase"/>
    <property type="match status" value="2"/>
</dbReference>
<keyword evidence="7" id="KW-0482">Metalloprotease</keyword>
<keyword evidence="11" id="KW-0812">Transmembrane</keyword>
<dbReference type="InterPro" id="IPR014782">
    <property type="entry name" value="Peptidase_M1_dom"/>
</dbReference>
<dbReference type="Pfam" id="PF17900">
    <property type="entry name" value="Peptidase_M1_N"/>
    <property type="match status" value="2"/>
</dbReference>
<keyword evidence="4 9" id="KW-0479">Metal-binding</keyword>
<proteinExistence type="inferred from homology"/>
<dbReference type="FunFam" id="1.10.390.10:FF:000006">
    <property type="entry name" value="Puromycin-sensitive aminopeptidase"/>
    <property type="match status" value="1"/>
</dbReference>
<sequence>MNLSDESSSHISIEFSEQDSKEAQKRRVASRLGFCAVVLVAISFAVLIIGTSIGWKKTYSFFENSFGTSIPDYTFLRLPDYVRPLSYNLTMKVYLPSYPDVLPEKEFTFDGEVDILIEVLAPTNLIILHMLDIEIKNVHVSMNGEDIFVQHKSHERMEVGVFLLRSTIPAKQHIRVKVIYTGVVQTDRLNGLYRTTYKDINGSLKTAAVTHFEPSSARRMVPCFDEPDFKANWTVTIIHPEETTALSNGKEIGEVRETSSPWITSTFEETPKMSTYLLTIAIGEFKFTEDYTEANVRFRIWSRPEALRKFSPFLRYGIALLDIYDKDFGIKYPLPKLDMLAIPDFLASAMENWGLNTYRETELWDDPEASPIILAAHELAHQWFGNLVTLKWWNDVWLNEGFATYMSYEAVEHFGENKKSMLVDTIERALQADSLATSHPLSFKIDKAVEVDEAFDTISYDKGASLIGMIAALMGEENFNKGIKRYLMKFSYGNARSQDLWDVLDTVTTHVKGPDGNNLSMKKFADQWTVQMGFPLVTVKAVNSSFFEITQSRYKKNPNAVEVEKYRNPRYGFKWEVPIWYQLDNEPVKLAWLKRDSPLHIFANTERSTLVVNAERRGFYRQNYDEEGWRKIIQQLISNPKIYSDYTITAIIHDAFAAAAINRLNYTTVLRLLEHLQQKETISLDAAYAGLGHIRSHIYTEKDLVSFQRYMRKLLGVRFYGRYFWLMSLGSYCPTDAEECIARSVEFFEEGVLSKRELGAKASTRIGMPFVERRAAYCYGIKELGNQAYDMVMELIRTERSPIERERLISALGCHKDVSVLRSTLELATNRELFRLQEVSSVFGGVASNFVAKELVFNFLLENWNKIYGRLRGQFLILNKVIEVCLNIGYTEEHYNKIKNFMNEHKEAAELNQFHKALEIDSKETLKRKVAFRLGFCAVVLVAITFAVLIIGTLIGWGKTYSFFKNLIGTSIPDYSSLRLPDHVRPLSYNLKMKVYLPSYPDVPPGRELTFDGEVDILVNVLSPTNMIILHMLNFTIKNVHVLMKGEDILHNYETSGERAEKMEAGVFTLKTRIPANQQVRIKVVYIGDIQTVRLSGLYRTTYKGIDGSLKTAAVSHFEPSDARRMVPCFDEPDFKANWTVTIIHPDGTTALSNGKEIDKKRETSSPWITSTFEETPKMSTYLLAVAVGEFKFVEGYTKGNVRFRIWSRPAALSMTSHALTTGIACLDFYDHHFGIKYPLSKQDMLALPDFEAGAMENWGLITYRETQLLYDANIYTARAKFSVSLTVSHELAHQIIV</sequence>
<feature type="transmembrane region" description="Helical" evidence="11">
    <location>
        <begin position="930"/>
        <end position="957"/>
    </location>
</feature>
<evidence type="ECO:0000256" key="1">
    <source>
        <dbReference type="ARBA" id="ARBA00010136"/>
    </source>
</evidence>
<feature type="binding site" evidence="9">
    <location>
        <position position="377"/>
    </location>
    <ligand>
        <name>Zn(2+)</name>
        <dbReference type="ChEBI" id="CHEBI:29105"/>
        <note>catalytic</note>
    </ligand>
</feature>
<dbReference type="Pfam" id="PF01433">
    <property type="entry name" value="Peptidase_M1"/>
    <property type="match status" value="2"/>
</dbReference>
<dbReference type="Gene3D" id="1.25.50.20">
    <property type="match status" value="1"/>
</dbReference>
<dbReference type="Proteomes" id="UP001331761">
    <property type="component" value="Unassembled WGS sequence"/>
</dbReference>
<dbReference type="SUPFAM" id="SSF55486">
    <property type="entry name" value="Metalloproteases ('zincins'), catalytic domain"/>
    <property type="match status" value="2"/>
</dbReference>
<dbReference type="GO" id="GO:0070006">
    <property type="term" value="F:metalloaminopeptidase activity"/>
    <property type="evidence" value="ECO:0007669"/>
    <property type="project" value="TreeGrafter"/>
</dbReference>
<evidence type="ECO:0000313" key="15">
    <source>
        <dbReference type="EMBL" id="KAK5967758.1"/>
    </source>
</evidence>
<feature type="domain" description="Aminopeptidase N-like N-terminal" evidence="14">
    <location>
        <begin position="84"/>
        <end position="277"/>
    </location>
</feature>
<gene>
    <name evidence="15" type="ORF">GCK32_005069</name>
</gene>
<dbReference type="Pfam" id="PF11838">
    <property type="entry name" value="ERAP1_C"/>
    <property type="match status" value="1"/>
</dbReference>
<keyword evidence="6 9" id="KW-0862">Zinc</keyword>
<dbReference type="Gene3D" id="2.60.40.1730">
    <property type="entry name" value="tricorn interacting facor f3 domain"/>
    <property type="match status" value="2"/>
</dbReference>
<dbReference type="InterPro" id="IPR042097">
    <property type="entry name" value="Aminopeptidase_N-like_N_sf"/>
</dbReference>
<dbReference type="EMBL" id="WIXE01022144">
    <property type="protein sequence ID" value="KAK5967758.1"/>
    <property type="molecule type" value="Genomic_DNA"/>
</dbReference>
<feature type="binding site" evidence="9">
    <location>
        <position position="381"/>
    </location>
    <ligand>
        <name>Zn(2+)</name>
        <dbReference type="ChEBI" id="CHEBI:29105"/>
        <note>catalytic</note>
    </ligand>
</feature>
<dbReference type="GO" id="GO:0005737">
    <property type="term" value="C:cytoplasm"/>
    <property type="evidence" value="ECO:0007669"/>
    <property type="project" value="TreeGrafter"/>
</dbReference>
<evidence type="ECO:0000256" key="10">
    <source>
        <dbReference type="PIRSR" id="PIRSR634016-4"/>
    </source>
</evidence>
<comment type="cofactor">
    <cofactor evidence="9">
        <name>Zn(2+)</name>
        <dbReference type="ChEBI" id="CHEBI:29105"/>
    </cofactor>
    <text evidence="9">Binds 1 zinc ion per subunit.</text>
</comment>
<feature type="domain" description="ERAP1-like C-terminal" evidence="13">
    <location>
        <begin position="611"/>
        <end position="909"/>
    </location>
</feature>
<evidence type="ECO:0000256" key="5">
    <source>
        <dbReference type="ARBA" id="ARBA00022801"/>
    </source>
</evidence>
<feature type="domain" description="Peptidase M1 membrane alanine aminopeptidase" evidence="12">
    <location>
        <begin position="1219"/>
        <end position="1295"/>
    </location>
</feature>